<evidence type="ECO:0000313" key="4">
    <source>
        <dbReference type="EMBL" id="SHJ40124.1"/>
    </source>
</evidence>
<dbReference type="Proteomes" id="UP000184536">
    <property type="component" value="Unassembled WGS sequence"/>
</dbReference>
<dbReference type="InterPro" id="IPR028082">
    <property type="entry name" value="Peripla_BP_I"/>
</dbReference>
<dbReference type="SUPFAM" id="SSF53822">
    <property type="entry name" value="Periplasmic binding protein-like I"/>
    <property type="match status" value="1"/>
</dbReference>
<evidence type="ECO:0000256" key="1">
    <source>
        <dbReference type="ARBA" id="ARBA00010062"/>
    </source>
</evidence>
<evidence type="ECO:0000313" key="5">
    <source>
        <dbReference type="Proteomes" id="UP000184536"/>
    </source>
</evidence>
<dbReference type="Pfam" id="PF13458">
    <property type="entry name" value="Peripla_BP_6"/>
    <property type="match status" value="1"/>
</dbReference>
<dbReference type="Gene3D" id="3.40.50.2300">
    <property type="match status" value="2"/>
</dbReference>
<dbReference type="PANTHER" id="PTHR30483:SF6">
    <property type="entry name" value="PERIPLASMIC BINDING PROTEIN OF ABC TRANSPORTER FOR NATURAL AMINO ACIDS"/>
    <property type="match status" value="1"/>
</dbReference>
<evidence type="ECO:0000259" key="3">
    <source>
        <dbReference type="Pfam" id="PF13458"/>
    </source>
</evidence>
<reference evidence="5" key="1">
    <citation type="submission" date="2016-11" db="EMBL/GenBank/DDBJ databases">
        <authorList>
            <person name="Varghese N."/>
            <person name="Submissions S."/>
        </authorList>
    </citation>
    <scope>NUCLEOTIDE SEQUENCE [LARGE SCALE GENOMIC DNA]</scope>
    <source>
        <strain evidence="5">DSM 17957</strain>
    </source>
</reference>
<dbReference type="InterPro" id="IPR028081">
    <property type="entry name" value="Leu-bd"/>
</dbReference>
<gene>
    <name evidence="4" type="ORF">SAMN02745975_02012</name>
</gene>
<dbReference type="PANTHER" id="PTHR30483">
    <property type="entry name" value="LEUCINE-SPECIFIC-BINDING PROTEIN"/>
    <property type="match status" value="1"/>
</dbReference>
<dbReference type="AlphaFoldDB" id="A0A1M6J084"/>
<dbReference type="PROSITE" id="PS51257">
    <property type="entry name" value="PROKAR_LIPOPROTEIN"/>
    <property type="match status" value="1"/>
</dbReference>
<keyword evidence="5" id="KW-1185">Reference proteome</keyword>
<evidence type="ECO:0000256" key="2">
    <source>
        <dbReference type="ARBA" id="ARBA00022729"/>
    </source>
</evidence>
<dbReference type="EMBL" id="FQZV01000023">
    <property type="protein sequence ID" value="SHJ40124.1"/>
    <property type="molecule type" value="Genomic_DNA"/>
</dbReference>
<feature type="domain" description="Leucine-binding protein" evidence="3">
    <location>
        <begin position="43"/>
        <end position="381"/>
    </location>
</feature>
<dbReference type="RefSeq" id="WP_110941151.1">
    <property type="nucleotide sequence ID" value="NZ_FQZV01000023.1"/>
</dbReference>
<dbReference type="InterPro" id="IPR051010">
    <property type="entry name" value="BCAA_transport"/>
</dbReference>
<dbReference type="STRING" id="1121919.SAMN02745975_02012"/>
<accession>A0A1M6J084</accession>
<keyword evidence="2" id="KW-0732">Signal</keyword>
<organism evidence="4 5">
    <name type="scientific">Geosporobacter subterraneus DSM 17957</name>
    <dbReference type="NCBI Taxonomy" id="1121919"/>
    <lineage>
        <taxon>Bacteria</taxon>
        <taxon>Bacillati</taxon>
        <taxon>Bacillota</taxon>
        <taxon>Clostridia</taxon>
        <taxon>Peptostreptococcales</taxon>
        <taxon>Thermotaleaceae</taxon>
        <taxon>Geosporobacter</taxon>
    </lineage>
</organism>
<comment type="similarity">
    <text evidence="1">Belongs to the leucine-binding protein family.</text>
</comment>
<protein>
    <submittedName>
        <fullName evidence="4">Amino acid/amide ABC transporter substrate-binding protein, HAAT family (TC 3.A.1.4.-)</fullName>
    </submittedName>
</protein>
<proteinExistence type="inferred from homology"/>
<dbReference type="CDD" id="cd06347">
    <property type="entry name" value="PBP1_ABC_LivK_ligand_binding-like"/>
    <property type="match status" value="1"/>
</dbReference>
<name>A0A1M6J084_9FIRM</name>
<sequence length="393" mass="43214">MRYKGIILSFILAGMISTGCTGSMEMKTSKEREEESTKGNPRIRIGVFQPLTGAAAAGGRMTLEGIQLANHLFPEVLGKRVELVVIDNQSDRTEAVNAVRRLIQEEKVKAIIGSYGSSLSIAAGEIIKKEKMPAVGCSPTNPMVTLNNDYYFRVCFADPFQGTVMANYAVRDLGAQKAIIVQDEVQEYSLGLSRYFMEAFQESTGNEDSILGVYNYHSGQQDFSNILGEIKKNSGDVVFAPGNYIESALLIKQAREMGIQIPFLGGDTWEAPDFREIGGEAVEGVIFSSHFSEEAQVTRRTQLFLEEYEKKHQREANAFGALGFDAYLVLLDAIKRAGTDDSEKIRGALAETENFEGATGKITLDKNGDAQKSAVIMKVENKKLSYVTFVEAE</sequence>
<dbReference type="OrthoDB" id="9783240at2"/>